<dbReference type="InterPro" id="IPR058208">
    <property type="entry name" value="PACE"/>
</dbReference>
<keyword evidence="1" id="KW-0472">Membrane</keyword>
<feature type="domain" description="Chlorhexidine efflux transporter" evidence="2">
    <location>
        <begin position="73"/>
        <end position="134"/>
    </location>
</feature>
<dbReference type="NCBIfam" id="NF033664">
    <property type="entry name" value="PACE_transport"/>
    <property type="match status" value="1"/>
</dbReference>
<dbReference type="RefSeq" id="WP_081554648.1">
    <property type="nucleotide sequence ID" value="NZ_LXRL01000073.1"/>
</dbReference>
<gene>
    <name evidence="3" type="ORF">B0T45_03790</name>
</gene>
<organism evidence="3 4">
    <name type="scientific">Chromobacterium haemolyticum</name>
    <dbReference type="NCBI Taxonomy" id="394935"/>
    <lineage>
        <taxon>Bacteria</taxon>
        <taxon>Pseudomonadati</taxon>
        <taxon>Pseudomonadota</taxon>
        <taxon>Betaproteobacteria</taxon>
        <taxon>Neisseriales</taxon>
        <taxon>Chromobacteriaceae</taxon>
        <taxon>Chromobacterium</taxon>
    </lineage>
</organism>
<feature type="transmembrane region" description="Helical" evidence="1">
    <location>
        <begin position="12"/>
        <end position="33"/>
    </location>
</feature>
<evidence type="ECO:0000259" key="2">
    <source>
        <dbReference type="Pfam" id="PF05232"/>
    </source>
</evidence>
<dbReference type="Pfam" id="PF05232">
    <property type="entry name" value="BTP"/>
    <property type="match status" value="2"/>
</dbReference>
<accession>A0A1W0D7V0</accession>
<sequence>MHVKKSWLERAFYAVTYELCAISLLMLLATLLLKQDTAQIGMLALMMTSVAMSWNIVFNSLFERWERRRGWARTPALRVVHALLFEGGLVILLVPLAAWWLQINYWQAFLLDIGFFLFFLPYTFVFNWLYDGLRASLLRRLSRARAGLA</sequence>
<evidence type="ECO:0000256" key="1">
    <source>
        <dbReference type="SAM" id="Phobius"/>
    </source>
</evidence>
<keyword evidence="1" id="KW-1133">Transmembrane helix</keyword>
<dbReference type="AlphaFoldDB" id="A0A1W0D7V0"/>
<keyword evidence="1" id="KW-0812">Transmembrane</keyword>
<evidence type="ECO:0000313" key="3">
    <source>
        <dbReference type="EMBL" id="OQS43101.1"/>
    </source>
</evidence>
<feature type="transmembrane region" description="Helical" evidence="1">
    <location>
        <begin position="79"/>
        <end position="100"/>
    </location>
</feature>
<feature type="transmembrane region" description="Helical" evidence="1">
    <location>
        <begin position="39"/>
        <end position="58"/>
    </location>
</feature>
<name>A0A1W0D7V0_9NEIS</name>
<evidence type="ECO:0000313" key="4">
    <source>
        <dbReference type="Proteomes" id="UP000192721"/>
    </source>
</evidence>
<feature type="domain" description="Chlorhexidine efflux transporter" evidence="2">
    <location>
        <begin position="5"/>
        <end position="68"/>
    </location>
</feature>
<reference evidence="3 4" key="1">
    <citation type="submission" date="2017-02" db="EMBL/GenBank/DDBJ databases">
        <title>Chromobacterium haemolyticum H5244.</title>
        <authorList>
            <person name="Gulvik C.A."/>
        </authorList>
    </citation>
    <scope>NUCLEOTIDE SEQUENCE [LARGE SCALE GENOMIC DNA]</scope>
    <source>
        <strain evidence="3 4">H5244</strain>
    </source>
</reference>
<protein>
    <recommendedName>
        <fullName evidence="2">Chlorhexidine efflux transporter domain-containing protein</fullName>
    </recommendedName>
</protein>
<dbReference type="InterPro" id="IPR007896">
    <property type="entry name" value="BTP_bacteria"/>
</dbReference>
<feature type="transmembrane region" description="Helical" evidence="1">
    <location>
        <begin position="106"/>
        <end position="130"/>
    </location>
</feature>
<dbReference type="EMBL" id="MUKV01000003">
    <property type="protein sequence ID" value="OQS43101.1"/>
    <property type="molecule type" value="Genomic_DNA"/>
</dbReference>
<proteinExistence type="predicted"/>
<dbReference type="Proteomes" id="UP000192721">
    <property type="component" value="Unassembled WGS sequence"/>
</dbReference>
<comment type="caution">
    <text evidence="3">The sequence shown here is derived from an EMBL/GenBank/DDBJ whole genome shotgun (WGS) entry which is preliminary data.</text>
</comment>